<keyword evidence="1" id="KW-1185">Reference proteome</keyword>
<evidence type="ECO:0000313" key="1">
    <source>
        <dbReference type="Proteomes" id="UP000887565"/>
    </source>
</evidence>
<reference evidence="2" key="1">
    <citation type="submission" date="2022-11" db="UniProtKB">
        <authorList>
            <consortium name="WormBaseParasite"/>
        </authorList>
    </citation>
    <scope>IDENTIFICATION</scope>
</reference>
<dbReference type="Proteomes" id="UP000887565">
    <property type="component" value="Unplaced"/>
</dbReference>
<accession>A0A915J770</accession>
<evidence type="ECO:0000313" key="2">
    <source>
        <dbReference type="WBParaSite" id="nRc.2.0.1.t22302-RA"/>
    </source>
</evidence>
<name>A0A915J770_ROMCU</name>
<dbReference type="AlphaFoldDB" id="A0A915J770"/>
<organism evidence="1 2">
    <name type="scientific">Romanomermis culicivorax</name>
    <name type="common">Nematode worm</name>
    <dbReference type="NCBI Taxonomy" id="13658"/>
    <lineage>
        <taxon>Eukaryota</taxon>
        <taxon>Metazoa</taxon>
        <taxon>Ecdysozoa</taxon>
        <taxon>Nematoda</taxon>
        <taxon>Enoplea</taxon>
        <taxon>Dorylaimia</taxon>
        <taxon>Mermithida</taxon>
        <taxon>Mermithoidea</taxon>
        <taxon>Mermithidae</taxon>
        <taxon>Romanomermis</taxon>
    </lineage>
</organism>
<proteinExistence type="predicted"/>
<sequence>SVDNAEISATVTLNDDEEPTVVTKEWVQKGETLASWQAPATVPPWYWAGTGTLVPATTEWQQPYLQNPMAKTILNYCIRSNQQDDIACPIFGSLKFGLAYKILVLCTSQMACGEKMKNETLGRQRILIIDLLFRRGPGKICEFLHSKTMENKFSQH</sequence>
<protein>
    <submittedName>
        <fullName evidence="2">Uncharacterized protein</fullName>
    </submittedName>
</protein>
<dbReference type="WBParaSite" id="nRc.2.0.1.t22302-RA">
    <property type="protein sequence ID" value="nRc.2.0.1.t22302-RA"/>
    <property type="gene ID" value="nRc.2.0.1.g22302"/>
</dbReference>